<protein>
    <submittedName>
        <fullName evidence="2">Uncharacterized protein</fullName>
    </submittedName>
</protein>
<feature type="region of interest" description="Disordered" evidence="1">
    <location>
        <begin position="111"/>
        <end position="143"/>
    </location>
</feature>
<evidence type="ECO:0000256" key="1">
    <source>
        <dbReference type="SAM" id="MobiDB-lite"/>
    </source>
</evidence>
<gene>
    <name evidence="2" type="ORF">NFI95_06535</name>
</gene>
<feature type="compositionally biased region" description="Low complexity" evidence="1">
    <location>
        <begin position="114"/>
        <end position="136"/>
    </location>
</feature>
<evidence type="ECO:0000313" key="3">
    <source>
        <dbReference type="Proteomes" id="UP001524587"/>
    </source>
</evidence>
<dbReference type="Proteomes" id="UP001524587">
    <property type="component" value="Unassembled WGS sequence"/>
</dbReference>
<dbReference type="RefSeq" id="WP_422863565.1">
    <property type="nucleotide sequence ID" value="NZ_JAMSKV010000004.1"/>
</dbReference>
<name>A0ABT1W8E9_9PROT</name>
<organism evidence="2 3">
    <name type="scientific">Endosaccharibacter trunci</name>
    <dbReference type="NCBI Taxonomy" id="2812733"/>
    <lineage>
        <taxon>Bacteria</taxon>
        <taxon>Pseudomonadati</taxon>
        <taxon>Pseudomonadota</taxon>
        <taxon>Alphaproteobacteria</taxon>
        <taxon>Acetobacterales</taxon>
        <taxon>Acetobacteraceae</taxon>
        <taxon>Endosaccharibacter</taxon>
    </lineage>
</organism>
<sequence length="189" mass="18651">MGSVRDAASVTAASGTGAVADATPSGKGGLSFRAFLSDINPLQYIPVVGAVYRAVTGDEGNSTMRFVASLGTSFALGGPLGVGITVAEKITGIDPERIARSMLHRLLHPDDAAKTGTAPSGSAASAPASTSSANPADTDPANRPWTAAELSAYAAASGNTIGGAGGAGGPVTADMLNAMELKRVSTLYA</sequence>
<keyword evidence="3" id="KW-1185">Reference proteome</keyword>
<comment type="caution">
    <text evidence="2">The sequence shown here is derived from an EMBL/GenBank/DDBJ whole genome shotgun (WGS) entry which is preliminary data.</text>
</comment>
<accession>A0ABT1W8E9</accession>
<reference evidence="2 3" key="1">
    <citation type="submission" date="2022-06" db="EMBL/GenBank/DDBJ databases">
        <title>Endosaccharibacter gen. nov., sp. nov., endophytic bacteria isolated from sugarcane.</title>
        <authorList>
            <person name="Pitiwittayakul N."/>
            <person name="Yukphan P."/>
            <person name="Charoenyingcharoen P."/>
            <person name="Tanasupawat S."/>
        </authorList>
    </citation>
    <scope>NUCLEOTIDE SEQUENCE [LARGE SCALE GENOMIC DNA]</scope>
    <source>
        <strain evidence="2 3">KSS8</strain>
    </source>
</reference>
<dbReference type="EMBL" id="JAMSKV010000004">
    <property type="protein sequence ID" value="MCQ8278103.1"/>
    <property type="molecule type" value="Genomic_DNA"/>
</dbReference>
<proteinExistence type="predicted"/>
<evidence type="ECO:0000313" key="2">
    <source>
        <dbReference type="EMBL" id="MCQ8278103.1"/>
    </source>
</evidence>